<dbReference type="OrthoDB" id="350860at2157"/>
<dbReference type="EMBL" id="JAHQXF010000003">
    <property type="protein sequence ID" value="MBV0925824.1"/>
    <property type="molecule type" value="Genomic_DNA"/>
</dbReference>
<evidence type="ECO:0000313" key="6">
    <source>
        <dbReference type="Proteomes" id="UP000766550"/>
    </source>
</evidence>
<evidence type="ECO:0000256" key="4">
    <source>
        <dbReference type="PIRSR" id="PIRSR001365-2"/>
    </source>
</evidence>
<dbReference type="GO" id="GO:0008840">
    <property type="term" value="F:4-hydroxy-tetrahydrodipicolinate synthase activity"/>
    <property type="evidence" value="ECO:0007669"/>
    <property type="project" value="TreeGrafter"/>
</dbReference>
<dbReference type="InterPro" id="IPR013785">
    <property type="entry name" value="Aldolase_TIM"/>
</dbReference>
<dbReference type="AlphaFoldDB" id="A0A8J7YCN2"/>
<keyword evidence="2" id="KW-0704">Schiff base</keyword>
<reference evidence="5 6" key="1">
    <citation type="submission" date="2021-06" db="EMBL/GenBank/DDBJ databases">
        <title>New haloarchaea isolates fom saline soil.</title>
        <authorList>
            <person name="Duran-Viseras A."/>
            <person name="Sanchez-Porro C.S."/>
            <person name="Ventosa A."/>
        </authorList>
    </citation>
    <scope>NUCLEOTIDE SEQUENCE [LARGE SCALE GENOMIC DNA]</scope>
    <source>
        <strain evidence="5 6">JCM 183640</strain>
    </source>
</reference>
<gene>
    <name evidence="5" type="ORF">KTS45_16595</name>
</gene>
<dbReference type="Gene3D" id="3.20.20.70">
    <property type="entry name" value="Aldolase class I"/>
    <property type="match status" value="1"/>
</dbReference>
<name>A0A8J7YCN2_9EURY</name>
<dbReference type="PANTHER" id="PTHR12128:SF66">
    <property type="entry name" value="4-HYDROXY-2-OXOGLUTARATE ALDOLASE, MITOCHONDRIAL"/>
    <property type="match status" value="1"/>
</dbReference>
<proteinExistence type="predicted"/>
<dbReference type="GO" id="GO:0008675">
    <property type="term" value="F:2-dehydro-3-deoxy-phosphogluconate aldolase activity"/>
    <property type="evidence" value="ECO:0007669"/>
    <property type="project" value="UniProtKB-ARBA"/>
</dbReference>
<dbReference type="PIRSF" id="PIRSF001365">
    <property type="entry name" value="DHDPS"/>
    <property type="match status" value="1"/>
</dbReference>
<evidence type="ECO:0000256" key="1">
    <source>
        <dbReference type="ARBA" id="ARBA00023239"/>
    </source>
</evidence>
<keyword evidence="1" id="KW-0456">Lyase</keyword>
<keyword evidence="6" id="KW-1185">Reference proteome</keyword>
<dbReference type="CDD" id="cd00408">
    <property type="entry name" value="DHDPS-like"/>
    <property type="match status" value="1"/>
</dbReference>
<dbReference type="InterPro" id="IPR020625">
    <property type="entry name" value="Schiff_base-form_aldolases_AS"/>
</dbReference>
<dbReference type="Proteomes" id="UP000766550">
    <property type="component" value="Unassembled WGS sequence"/>
</dbReference>
<dbReference type="SMART" id="SM01130">
    <property type="entry name" value="DHDPS"/>
    <property type="match status" value="1"/>
</dbReference>
<dbReference type="Pfam" id="PF00701">
    <property type="entry name" value="DHDPS"/>
    <property type="match status" value="1"/>
</dbReference>
<dbReference type="PRINTS" id="PR00146">
    <property type="entry name" value="DHPICSNTHASE"/>
</dbReference>
<feature type="active site" description="Schiff-base intermediate with substrate" evidence="3">
    <location>
        <position position="154"/>
    </location>
</feature>
<organism evidence="5 6">
    <name type="scientific">Haloarcula limicola</name>
    <dbReference type="NCBI Taxonomy" id="1429915"/>
    <lineage>
        <taxon>Archaea</taxon>
        <taxon>Methanobacteriati</taxon>
        <taxon>Methanobacteriota</taxon>
        <taxon>Stenosarchaea group</taxon>
        <taxon>Halobacteria</taxon>
        <taxon>Halobacteriales</taxon>
        <taxon>Haloarculaceae</taxon>
        <taxon>Haloarcula</taxon>
    </lineage>
</organism>
<dbReference type="GO" id="GO:0044281">
    <property type="term" value="P:small molecule metabolic process"/>
    <property type="evidence" value="ECO:0007669"/>
    <property type="project" value="UniProtKB-ARBA"/>
</dbReference>
<comment type="caution">
    <text evidence="5">The sequence shown here is derived from an EMBL/GenBank/DDBJ whole genome shotgun (WGS) entry which is preliminary data.</text>
</comment>
<dbReference type="PANTHER" id="PTHR12128">
    <property type="entry name" value="DIHYDRODIPICOLINATE SYNTHASE"/>
    <property type="match status" value="1"/>
</dbReference>
<feature type="active site" description="Proton donor/acceptor" evidence="3">
    <location>
        <position position="126"/>
    </location>
</feature>
<evidence type="ECO:0000256" key="3">
    <source>
        <dbReference type="PIRSR" id="PIRSR001365-1"/>
    </source>
</evidence>
<sequence length="292" mass="31136">MATPTHGNQRAVNFEALGQFTRRLVDAGAHGLFPGSSIGEFPSFTTAQNRRIVETVVEAADGDATVLAGCCDTSVDEILDNIEAADAAGADAGVVVSPYYLGTTQTGLERFFRSIADDSPLPLLLYNIPQLTGNELSVDLVASLADHETIVGLKDTSGNLTYHHRAIEATPDDFAVFQGATELATASLDVGADGLIAGPANVFPEPTAELYDAHDRGDLTTARRLMREVVMPIVNATSDLPTAAALKYLVRLDGLDIGEPLPPLPQLTDDERTALSASYRRVAEREERTVEQ</sequence>
<protein>
    <submittedName>
        <fullName evidence="5">Dihydrodipicolinate synthase family protein</fullName>
    </submittedName>
</protein>
<evidence type="ECO:0000313" key="5">
    <source>
        <dbReference type="EMBL" id="MBV0925824.1"/>
    </source>
</evidence>
<accession>A0A8J7YCN2</accession>
<feature type="binding site" evidence="4">
    <location>
        <position position="196"/>
    </location>
    <ligand>
        <name>pyruvate</name>
        <dbReference type="ChEBI" id="CHEBI:15361"/>
    </ligand>
</feature>
<dbReference type="InterPro" id="IPR002220">
    <property type="entry name" value="DapA-like"/>
</dbReference>
<dbReference type="PROSITE" id="PS00666">
    <property type="entry name" value="DHDPS_2"/>
    <property type="match status" value="1"/>
</dbReference>
<evidence type="ECO:0000256" key="2">
    <source>
        <dbReference type="ARBA" id="ARBA00023270"/>
    </source>
</evidence>
<dbReference type="SUPFAM" id="SSF51569">
    <property type="entry name" value="Aldolase"/>
    <property type="match status" value="1"/>
</dbReference>